<organism evidence="2 3">
    <name type="scientific">Somion occarium</name>
    <dbReference type="NCBI Taxonomy" id="3059160"/>
    <lineage>
        <taxon>Eukaryota</taxon>
        <taxon>Fungi</taxon>
        <taxon>Dikarya</taxon>
        <taxon>Basidiomycota</taxon>
        <taxon>Agaricomycotina</taxon>
        <taxon>Agaricomycetes</taxon>
        <taxon>Polyporales</taxon>
        <taxon>Cerrenaceae</taxon>
        <taxon>Somion</taxon>
    </lineage>
</organism>
<evidence type="ECO:0000256" key="1">
    <source>
        <dbReference type="SAM" id="MobiDB-lite"/>
    </source>
</evidence>
<reference evidence="3" key="1">
    <citation type="submission" date="2024-04" db="EMBL/GenBank/DDBJ databases">
        <authorList>
            <person name="Shaw F."/>
            <person name="Minotto A."/>
        </authorList>
    </citation>
    <scope>NUCLEOTIDE SEQUENCE [LARGE SCALE GENOMIC DNA]</scope>
</reference>
<evidence type="ECO:0000313" key="2">
    <source>
        <dbReference type="EMBL" id="CAL1700732.1"/>
    </source>
</evidence>
<protein>
    <submittedName>
        <fullName evidence="2">Uncharacterized protein</fullName>
    </submittedName>
</protein>
<accession>A0ABP1D107</accession>
<name>A0ABP1D107_9APHY</name>
<keyword evidence="3" id="KW-1185">Reference proteome</keyword>
<evidence type="ECO:0000313" key="3">
    <source>
        <dbReference type="Proteomes" id="UP001497453"/>
    </source>
</evidence>
<gene>
    <name evidence="2" type="ORF">GFSPODELE1_LOCUS3269</name>
</gene>
<proteinExistence type="predicted"/>
<feature type="compositionally biased region" description="Low complexity" evidence="1">
    <location>
        <begin position="113"/>
        <end position="127"/>
    </location>
</feature>
<dbReference type="Proteomes" id="UP001497453">
    <property type="component" value="Chromosome 2"/>
</dbReference>
<dbReference type="EMBL" id="OZ037945">
    <property type="protein sequence ID" value="CAL1700732.1"/>
    <property type="molecule type" value="Genomic_DNA"/>
</dbReference>
<feature type="region of interest" description="Disordered" evidence="1">
    <location>
        <begin position="107"/>
        <end position="128"/>
    </location>
</feature>
<sequence>MLQKCCLTALEPRSDRVFNHMCGLTSHRNMLCAPAHNAYIPDPCHGFPYVHDIDRSIYHPLLVGRNMECFCLYHRFLTFFLRRPPAIAVALRDAGLTPALDPSLGVTAPLPGTSEATEPSSSSSIPSVALVPGESRLTTFEIRSETSARNHVFLNDGRTALDSFTGSRLPSGSICKNGQNVVDHVGQNALTMNTSSPSTTMSIIFPPMILPSSSKRGLPPRLTLTCDTRQTASVMEVGRSMLNTNGPSSVLQLVSA</sequence>